<dbReference type="Gene3D" id="1.10.1030.10">
    <property type="entry name" value="Carbamoyl-phosphate synthetase, large subunit oligomerisation domain"/>
    <property type="match status" value="1"/>
</dbReference>
<evidence type="ECO:0000256" key="14">
    <source>
        <dbReference type="ARBA" id="ARBA00047359"/>
    </source>
</evidence>
<feature type="binding site" evidence="16">
    <location>
        <position position="833"/>
    </location>
    <ligand>
        <name>Mg(2+)</name>
        <dbReference type="ChEBI" id="CHEBI:18420"/>
        <label>4</label>
    </ligand>
</feature>
<evidence type="ECO:0000256" key="7">
    <source>
        <dbReference type="ARBA" id="ARBA00022723"/>
    </source>
</evidence>
<dbReference type="SMART" id="SM01096">
    <property type="entry name" value="CPSase_L_D3"/>
    <property type="match status" value="1"/>
</dbReference>
<keyword evidence="13" id="KW-0464">Manganese</keyword>
<feature type="binding site" evidence="16">
    <location>
        <position position="781"/>
    </location>
    <ligand>
        <name>ATP</name>
        <dbReference type="ChEBI" id="CHEBI:30616"/>
        <label>2</label>
    </ligand>
</feature>
<evidence type="ECO:0000256" key="9">
    <source>
        <dbReference type="ARBA" id="ARBA00022741"/>
    </source>
</evidence>
<dbReference type="InterPro" id="IPR013815">
    <property type="entry name" value="ATP_grasp_subdomain_1"/>
</dbReference>
<keyword evidence="9 16" id="KW-0547">Nucleotide-binding</keyword>
<reference evidence="19" key="1">
    <citation type="journal article" date="2020" name="Microbiol. Resour. Announc.">
        <title>Complete Genome Sequence of Geobacillus sp. Strain E55-1, Isolated from Mine Geyser in Japan.</title>
        <authorList>
            <person name="Miyazaki K."/>
            <person name="Hase E."/>
            <person name="Tokito N."/>
        </authorList>
    </citation>
    <scope>NUCLEOTIDE SEQUENCE [LARGE SCALE GENOMIC DNA]</scope>
    <source>
        <strain evidence="19">E55-1</strain>
    </source>
</reference>
<proteinExistence type="inferred from homology"/>
<comment type="catalytic activity">
    <reaction evidence="15 16">
        <text>hydrogencarbonate + L-glutamine + 2 ATP + H2O = carbamoyl phosphate + L-glutamate + 2 ADP + phosphate + 2 H(+)</text>
        <dbReference type="Rhea" id="RHEA:18633"/>
        <dbReference type="ChEBI" id="CHEBI:15377"/>
        <dbReference type="ChEBI" id="CHEBI:15378"/>
        <dbReference type="ChEBI" id="CHEBI:17544"/>
        <dbReference type="ChEBI" id="CHEBI:29985"/>
        <dbReference type="ChEBI" id="CHEBI:30616"/>
        <dbReference type="ChEBI" id="CHEBI:43474"/>
        <dbReference type="ChEBI" id="CHEBI:58228"/>
        <dbReference type="ChEBI" id="CHEBI:58359"/>
        <dbReference type="ChEBI" id="CHEBI:456216"/>
        <dbReference type="EC" id="6.3.5.5"/>
    </reaction>
</comment>
<dbReference type="GO" id="GO:0004087">
    <property type="term" value="F:carbamoyl-phosphate synthase (ammonia) activity"/>
    <property type="evidence" value="ECO:0007669"/>
    <property type="project" value="UniProtKB-EC"/>
</dbReference>
<dbReference type="PANTHER" id="PTHR11405:SF53">
    <property type="entry name" value="CARBAMOYL-PHOSPHATE SYNTHASE [AMMONIA], MITOCHONDRIAL"/>
    <property type="match status" value="1"/>
</dbReference>
<dbReference type="Proteomes" id="UP000501421">
    <property type="component" value="Chromosome"/>
</dbReference>
<feature type="domain" description="ATP-grasp" evidence="17">
    <location>
        <begin position="675"/>
        <end position="862"/>
    </location>
</feature>
<evidence type="ECO:0000259" key="17">
    <source>
        <dbReference type="PROSITE" id="PS50975"/>
    </source>
</evidence>
<feature type="binding site" evidence="16">
    <location>
        <position position="711"/>
    </location>
    <ligand>
        <name>ATP</name>
        <dbReference type="ChEBI" id="CHEBI:30616"/>
        <label>2</label>
    </ligand>
</feature>
<dbReference type="Pfam" id="PF25596">
    <property type="entry name" value="CPSase_L_D1"/>
    <property type="match status" value="2"/>
</dbReference>
<feature type="binding site" evidence="16">
    <location>
        <position position="780"/>
    </location>
    <ligand>
        <name>ATP</name>
        <dbReference type="ChEBI" id="CHEBI:30616"/>
        <label>2</label>
    </ligand>
</feature>
<feature type="binding site" evidence="16">
    <location>
        <position position="833"/>
    </location>
    <ligand>
        <name>Mn(2+)</name>
        <dbReference type="ChEBI" id="CHEBI:29035"/>
        <label>4</label>
    </ligand>
</feature>
<dbReference type="Pfam" id="PF02786">
    <property type="entry name" value="CPSase_L_D2"/>
    <property type="match status" value="2"/>
</dbReference>
<dbReference type="NCBIfam" id="TIGR01369">
    <property type="entry name" value="CPSaseII_lrg"/>
    <property type="match status" value="1"/>
</dbReference>
<comment type="cofactor">
    <cofactor evidence="1">
        <name>Mn(2+)</name>
        <dbReference type="ChEBI" id="CHEBI:29035"/>
    </cofactor>
</comment>
<dbReference type="GO" id="GO:0005737">
    <property type="term" value="C:cytoplasm"/>
    <property type="evidence" value="ECO:0007669"/>
    <property type="project" value="TreeGrafter"/>
</dbReference>
<feature type="binding site" evidence="16">
    <location>
        <position position="298"/>
    </location>
    <ligand>
        <name>Mg(2+)</name>
        <dbReference type="ChEBI" id="CHEBI:18420"/>
        <label>2</label>
    </ligand>
</feature>
<gene>
    <name evidence="16 18" type="primary">carB</name>
    <name evidence="18" type="ORF">GsuE55_19350</name>
</gene>
<keyword evidence="11" id="KW-0460">Magnesium</keyword>
<feature type="binding site" evidence="16">
    <location>
        <position position="833"/>
    </location>
    <ligand>
        <name>Mn(2+)</name>
        <dbReference type="ChEBI" id="CHEBI:29035"/>
        <label>3</label>
    </ligand>
</feature>
<dbReference type="InterPro" id="IPR016185">
    <property type="entry name" value="PreATP-grasp_dom_sf"/>
</dbReference>
<dbReference type="PRINTS" id="PR00098">
    <property type="entry name" value="CPSASE"/>
</dbReference>
<feature type="binding site" evidence="16">
    <location>
        <position position="242"/>
    </location>
    <ligand>
        <name>ATP</name>
        <dbReference type="ChEBI" id="CHEBI:30616"/>
        <label>1</label>
    </ligand>
</feature>
<dbReference type="PROSITE" id="PS00866">
    <property type="entry name" value="CPSASE_1"/>
    <property type="match status" value="2"/>
</dbReference>
<dbReference type="Gene3D" id="3.30.1490.20">
    <property type="entry name" value="ATP-grasp fold, A domain"/>
    <property type="match status" value="1"/>
</dbReference>
<feature type="binding site" evidence="16">
    <location>
        <position position="169"/>
    </location>
    <ligand>
        <name>ATP</name>
        <dbReference type="ChEBI" id="CHEBI:30616"/>
        <label>1</label>
    </ligand>
</feature>
<feature type="binding site" evidence="16">
    <location>
        <position position="215"/>
    </location>
    <ligand>
        <name>ATP</name>
        <dbReference type="ChEBI" id="CHEBI:30616"/>
        <label>1</label>
    </ligand>
</feature>
<dbReference type="GO" id="GO:0004088">
    <property type="term" value="F:carbamoyl-phosphate synthase (glutamine-hydrolyzing) activity"/>
    <property type="evidence" value="ECO:0007669"/>
    <property type="project" value="UniProtKB-UniRule"/>
</dbReference>
<evidence type="ECO:0000256" key="4">
    <source>
        <dbReference type="ARBA" id="ARBA00022571"/>
    </source>
</evidence>
<feature type="region of interest" description="Carboxyphosphate synthetic domain" evidence="16">
    <location>
        <begin position="1"/>
        <end position="401"/>
    </location>
</feature>
<feature type="binding site" evidence="16">
    <location>
        <position position="298"/>
    </location>
    <ligand>
        <name>ATP</name>
        <dbReference type="ChEBI" id="CHEBI:30616"/>
        <label>1</label>
    </ligand>
</feature>
<dbReference type="InterPro" id="IPR005479">
    <property type="entry name" value="CPAse_ATP-bd"/>
</dbReference>
<feature type="binding site" evidence="16">
    <location>
        <position position="779"/>
    </location>
    <ligand>
        <name>ATP</name>
        <dbReference type="ChEBI" id="CHEBI:30616"/>
        <label>2</label>
    </ligand>
</feature>
<keyword evidence="6 16" id="KW-0028">Amino-acid biosynthesis</keyword>
<dbReference type="Gene3D" id="3.30.470.20">
    <property type="entry name" value="ATP-grasp fold, B domain"/>
    <property type="match status" value="2"/>
</dbReference>
<dbReference type="PROSITE" id="PS00867">
    <property type="entry name" value="CPSASE_2"/>
    <property type="match status" value="2"/>
</dbReference>
<dbReference type="RefSeq" id="WP_033843290.1">
    <property type="nucleotide sequence ID" value="NZ_AP022557.1"/>
</dbReference>
<comment type="similarity">
    <text evidence="3 16">Belongs to the CarB family.</text>
</comment>
<dbReference type="InterPro" id="IPR036897">
    <property type="entry name" value="CarbamoylP_synth_lsu_oligo_sf"/>
</dbReference>
<feature type="binding site" evidence="16">
    <location>
        <position position="300"/>
    </location>
    <ligand>
        <name>Mg(2+)</name>
        <dbReference type="ChEBI" id="CHEBI:18420"/>
        <label>2</label>
    </ligand>
</feature>
<dbReference type="InterPro" id="IPR058047">
    <property type="entry name" value="CPSase_preATP-grasp"/>
</dbReference>
<dbReference type="EMBL" id="AP022557">
    <property type="protein sequence ID" value="BBW97102.1"/>
    <property type="molecule type" value="Genomic_DNA"/>
</dbReference>
<dbReference type="InterPro" id="IPR005480">
    <property type="entry name" value="CPSase_lsu_oligo"/>
</dbReference>
<feature type="binding site" evidence="16">
    <location>
        <position position="175"/>
    </location>
    <ligand>
        <name>ATP</name>
        <dbReference type="ChEBI" id="CHEBI:30616"/>
        <label>1</label>
    </ligand>
</feature>
<comment type="subunit">
    <text evidence="16">Composed of two chains; the small (or glutamine) chain promotes the hydrolysis of glutamine to ammonia, which is used by the large (or ammonia) chain to synthesize carbamoyl phosphate. Tetramer of heterodimers (alpha,beta)4.</text>
</comment>
<dbReference type="NCBIfam" id="NF003671">
    <property type="entry name" value="PRK05294.1"/>
    <property type="match status" value="1"/>
</dbReference>
<keyword evidence="19" id="KW-1185">Reference proteome</keyword>
<comment type="caution">
    <text evidence="16">Lacks conserved residue(s) required for the propagation of feature annotation.</text>
</comment>
<feature type="binding site" evidence="16">
    <location>
        <position position="749"/>
    </location>
    <ligand>
        <name>ATP</name>
        <dbReference type="ChEBI" id="CHEBI:30616"/>
        <label>2</label>
    </ligand>
</feature>
<dbReference type="GO" id="GO:0046872">
    <property type="term" value="F:metal ion binding"/>
    <property type="evidence" value="ECO:0007669"/>
    <property type="project" value="UniProtKB-KW"/>
</dbReference>
<dbReference type="Pfam" id="PF02787">
    <property type="entry name" value="CPSase_L_D3"/>
    <property type="match status" value="1"/>
</dbReference>
<feature type="binding site" evidence="16">
    <location>
        <position position="821"/>
    </location>
    <ligand>
        <name>ATP</name>
        <dbReference type="ChEBI" id="CHEBI:30616"/>
        <label>2</label>
    </ligand>
</feature>
<feature type="binding site" evidence="16">
    <location>
        <position position="284"/>
    </location>
    <ligand>
        <name>Mn(2+)</name>
        <dbReference type="ChEBI" id="CHEBI:29035"/>
        <label>1</label>
    </ligand>
</feature>
<feature type="binding site" evidence="16">
    <location>
        <position position="833"/>
    </location>
    <ligand>
        <name>ATP</name>
        <dbReference type="ChEBI" id="CHEBI:30616"/>
        <label>2</label>
    </ligand>
</feature>
<comment type="pathway">
    <text evidence="16">Pyrimidine metabolism; UMP biosynthesis via de novo pathway; (S)-dihydroorotate from bicarbonate: step 1/3.</text>
</comment>
<evidence type="ECO:0000256" key="12">
    <source>
        <dbReference type="ARBA" id="ARBA00022975"/>
    </source>
</evidence>
<dbReference type="HAMAP" id="MF_01210_B">
    <property type="entry name" value="CPSase_L_chain_B"/>
    <property type="match status" value="1"/>
</dbReference>
<dbReference type="AlphaFoldDB" id="A0A679FKT8"/>
<dbReference type="SUPFAM" id="SSF48108">
    <property type="entry name" value="Carbamoyl phosphate synthetase, large subunit connection domain"/>
    <property type="match status" value="1"/>
</dbReference>
<dbReference type="EC" id="6.3.5.5" evidence="16"/>
<comment type="pathway">
    <text evidence="2 16">Amino-acid biosynthesis; L-arginine biosynthesis; carbamoyl phosphate from bicarbonate: step 1/1.</text>
</comment>
<dbReference type="FunFam" id="3.30.470.20:FF:000001">
    <property type="entry name" value="Carbamoyl-phosphate synthase large chain"/>
    <property type="match status" value="1"/>
</dbReference>
<evidence type="ECO:0000256" key="16">
    <source>
        <dbReference type="HAMAP-Rule" id="MF_01210"/>
    </source>
</evidence>
<feature type="binding site" evidence="16">
    <location>
        <position position="821"/>
    </location>
    <ligand>
        <name>Mg(2+)</name>
        <dbReference type="ChEBI" id="CHEBI:18420"/>
        <label>3</label>
    </ligand>
</feature>
<feature type="binding site" evidence="16">
    <location>
        <position position="753"/>
    </location>
    <ligand>
        <name>ATP</name>
        <dbReference type="ChEBI" id="CHEBI:30616"/>
        <label>2</label>
    </ligand>
</feature>
<feature type="binding site" evidence="16">
    <location>
        <position position="129"/>
    </location>
    <ligand>
        <name>ATP</name>
        <dbReference type="ChEBI" id="CHEBI:30616"/>
        <label>1</label>
    </ligand>
</feature>
<dbReference type="SUPFAM" id="SSF52440">
    <property type="entry name" value="PreATP-grasp domain"/>
    <property type="match status" value="2"/>
</dbReference>
<keyword evidence="4 16" id="KW-0055">Arginine biosynthesis</keyword>
<dbReference type="UniPathway" id="UPA00070">
    <property type="reaction ID" value="UER00115"/>
</dbReference>
<protein>
    <recommendedName>
        <fullName evidence="16">Carbamoyl phosphate synthase large chain</fullName>
        <ecNumber evidence="16">6.3.4.16</ecNumber>
        <ecNumber evidence="16">6.3.5.5</ecNumber>
    </recommendedName>
    <alternativeName>
        <fullName evidence="16">Carbamoyl phosphate synthetase ammonia chain</fullName>
    </alternativeName>
</protein>
<name>A0A679FKT8_9BACL</name>
<dbReference type="GO" id="GO:0006526">
    <property type="term" value="P:L-arginine biosynthetic process"/>
    <property type="evidence" value="ECO:0007669"/>
    <property type="project" value="UniProtKB-UniRule"/>
</dbReference>
<evidence type="ECO:0000256" key="2">
    <source>
        <dbReference type="ARBA" id="ARBA00005077"/>
    </source>
</evidence>
<dbReference type="UniPathway" id="UPA00068">
    <property type="reaction ID" value="UER00171"/>
</dbReference>
<comment type="function">
    <text evidence="16">Large subunit of the glutamine-dependent carbamoyl phosphate synthetase (CPSase). CPSase catalyzes the formation of carbamoyl phosphate from the ammonia moiety of glutamine, carbonate, and phosphate donated by ATP, constituting the first step of 2 biosynthetic pathways, one leading to arginine and/or urea and the other to pyrimidine nucleotides. The large subunit (synthetase) binds the substrates ammonia (free or transferred from glutamine from the small subunit), hydrogencarbonate and ATP and carries out an ATP-coupled ligase reaction, activating hydrogencarbonate by forming carboxy phosphate which reacts with ammonia to form carbamoyl phosphate.</text>
</comment>
<dbReference type="PROSITE" id="PS50975">
    <property type="entry name" value="ATP_GRASP"/>
    <property type="match status" value="2"/>
</dbReference>
<organism evidence="18 19">
    <name type="scientific">Geobacillus subterraneus</name>
    <dbReference type="NCBI Taxonomy" id="129338"/>
    <lineage>
        <taxon>Bacteria</taxon>
        <taxon>Bacillati</taxon>
        <taxon>Bacillota</taxon>
        <taxon>Bacilli</taxon>
        <taxon>Bacillales</taxon>
        <taxon>Anoxybacillaceae</taxon>
        <taxon>Geobacillus</taxon>
    </lineage>
</organism>
<feature type="binding site" evidence="16">
    <location>
        <position position="835"/>
    </location>
    <ligand>
        <name>Mn(2+)</name>
        <dbReference type="ChEBI" id="CHEBI:29035"/>
        <label>4</label>
    </ligand>
</feature>
<feature type="binding site" evidence="16">
    <location>
        <position position="284"/>
    </location>
    <ligand>
        <name>ATP</name>
        <dbReference type="ChEBI" id="CHEBI:30616"/>
        <label>1</label>
    </ligand>
</feature>
<feature type="binding site" evidence="16">
    <location>
        <position position="778"/>
    </location>
    <ligand>
        <name>ATP</name>
        <dbReference type="ChEBI" id="CHEBI:30616"/>
        <label>2</label>
    </ligand>
</feature>
<dbReference type="NCBIfam" id="NF009455">
    <property type="entry name" value="PRK12815.1"/>
    <property type="match status" value="1"/>
</dbReference>
<dbReference type="GO" id="GO:0006541">
    <property type="term" value="P:glutamine metabolic process"/>
    <property type="evidence" value="ECO:0007669"/>
    <property type="project" value="TreeGrafter"/>
</dbReference>
<feature type="binding site" evidence="16">
    <location>
        <position position="241"/>
    </location>
    <ligand>
        <name>ATP</name>
        <dbReference type="ChEBI" id="CHEBI:30616"/>
        <label>1</label>
    </ligand>
</feature>
<comment type="cofactor">
    <cofactor evidence="16">
        <name>Mg(2+)</name>
        <dbReference type="ChEBI" id="CHEBI:18420"/>
    </cofactor>
    <cofactor evidence="16">
        <name>Mn(2+)</name>
        <dbReference type="ChEBI" id="CHEBI:29035"/>
    </cofactor>
    <text evidence="16">Binds 4 Mg(2+) or Mn(2+) ions per subunit.</text>
</comment>
<dbReference type="FunFam" id="1.10.1030.10:FF:000002">
    <property type="entry name" value="Carbamoyl-phosphate synthase large chain"/>
    <property type="match status" value="1"/>
</dbReference>
<feature type="domain" description="ATP-grasp" evidence="17">
    <location>
        <begin position="133"/>
        <end position="327"/>
    </location>
</feature>
<feature type="binding site" evidence="16">
    <location>
        <position position="208"/>
    </location>
    <ligand>
        <name>ATP</name>
        <dbReference type="ChEBI" id="CHEBI:30616"/>
        <label>1</label>
    </ligand>
</feature>
<keyword evidence="7" id="KW-0479">Metal-binding</keyword>
<dbReference type="FunFam" id="3.40.50.20:FF:000001">
    <property type="entry name" value="Carbamoyl-phosphate synthase large chain"/>
    <property type="match status" value="2"/>
</dbReference>
<dbReference type="GO" id="GO:0005524">
    <property type="term" value="F:ATP binding"/>
    <property type="evidence" value="ECO:0007669"/>
    <property type="project" value="UniProtKB-UniRule"/>
</dbReference>
<comment type="catalytic activity">
    <reaction evidence="14 16">
        <text>hydrogencarbonate + NH4(+) + 2 ATP = carbamoyl phosphate + 2 ADP + phosphate + 2 H(+)</text>
        <dbReference type="Rhea" id="RHEA:18029"/>
        <dbReference type="ChEBI" id="CHEBI:15378"/>
        <dbReference type="ChEBI" id="CHEBI:17544"/>
        <dbReference type="ChEBI" id="CHEBI:28938"/>
        <dbReference type="ChEBI" id="CHEBI:30616"/>
        <dbReference type="ChEBI" id="CHEBI:43474"/>
        <dbReference type="ChEBI" id="CHEBI:58228"/>
        <dbReference type="ChEBI" id="CHEBI:456216"/>
        <dbReference type="EC" id="6.3.4.16"/>
    </reaction>
</comment>
<keyword evidence="10 16" id="KW-0067">ATP-binding</keyword>
<dbReference type="PANTHER" id="PTHR11405">
    <property type="entry name" value="CARBAMOYLTRANSFERASE FAMILY MEMBER"/>
    <property type="match status" value="1"/>
</dbReference>
<evidence type="ECO:0000256" key="10">
    <source>
        <dbReference type="ARBA" id="ARBA00022840"/>
    </source>
</evidence>
<dbReference type="InterPro" id="IPR005483">
    <property type="entry name" value="CPSase_dom"/>
</dbReference>
<keyword evidence="5 16" id="KW-0436">Ligase</keyword>
<feature type="binding site" evidence="16">
    <location>
        <position position="835"/>
    </location>
    <ligand>
        <name>Mg(2+)</name>
        <dbReference type="ChEBI" id="CHEBI:18420"/>
        <label>4</label>
    </ligand>
</feature>
<evidence type="ECO:0000256" key="5">
    <source>
        <dbReference type="ARBA" id="ARBA00022598"/>
    </source>
</evidence>
<evidence type="ECO:0000256" key="8">
    <source>
        <dbReference type="ARBA" id="ARBA00022737"/>
    </source>
</evidence>
<feature type="binding site" evidence="16">
    <location>
        <position position="833"/>
    </location>
    <ligand>
        <name>Mg(2+)</name>
        <dbReference type="ChEBI" id="CHEBI:18420"/>
        <label>3</label>
    </ligand>
</feature>
<keyword evidence="12 16" id="KW-0665">Pyrimidine biosynthesis</keyword>
<feature type="binding site" evidence="16">
    <location>
        <position position="210"/>
    </location>
    <ligand>
        <name>ATP</name>
        <dbReference type="ChEBI" id="CHEBI:30616"/>
        <label>1</label>
    </ligand>
</feature>
<feature type="binding site" evidence="16">
    <location>
        <position position="284"/>
    </location>
    <ligand>
        <name>Mg(2+)</name>
        <dbReference type="ChEBI" id="CHEBI:18420"/>
        <label>1</label>
    </ligand>
</feature>
<evidence type="ECO:0000256" key="1">
    <source>
        <dbReference type="ARBA" id="ARBA00001936"/>
    </source>
</evidence>
<dbReference type="EC" id="6.3.4.16" evidence="16"/>
<feature type="binding site" evidence="16">
    <location>
        <position position="821"/>
    </location>
    <ligand>
        <name>Mn(2+)</name>
        <dbReference type="ChEBI" id="CHEBI:29035"/>
        <label>3</label>
    </ligand>
</feature>
<dbReference type="FunFam" id="3.30.470.20:FF:000026">
    <property type="entry name" value="Carbamoyl-phosphate synthase large chain"/>
    <property type="match status" value="1"/>
</dbReference>
<evidence type="ECO:0000256" key="11">
    <source>
        <dbReference type="ARBA" id="ARBA00022842"/>
    </source>
</evidence>
<comment type="domain">
    <text evidence="16">The large subunit is composed of 2 ATP-grasp domains that are involved in binding the 2 ATP molecules needed for carbamoyl phosphate synthesis. The N-terminal ATP-grasp domain (referred to as the carboxyphosphate synthetic component) catalyzes the ATP-dependent phosphorylation of hydrogencarbonate to carboxyphosphate and the subsequent nucleophilic attack by ammonia to form a carbamate intermediate. The C-terminal ATP-grasp domain (referred to as the carbamoyl phosphate synthetic component) then catalyzes the phosphorylation of carbamate with the second ATP to form the end product carbamoyl phosphate. The reactive and unstable enzyme intermediates are sequentially channeled from one active site to the next through the interior of the protein over a distance of at least 96 A.</text>
</comment>
<dbReference type="InterPro" id="IPR006275">
    <property type="entry name" value="CPSase_lsu"/>
</dbReference>
<feature type="binding site" evidence="16">
    <location>
        <position position="298"/>
    </location>
    <ligand>
        <name>Mn(2+)</name>
        <dbReference type="ChEBI" id="CHEBI:29035"/>
        <label>1</label>
    </ligand>
</feature>
<evidence type="ECO:0000256" key="15">
    <source>
        <dbReference type="ARBA" id="ARBA00048816"/>
    </source>
</evidence>
<dbReference type="InterPro" id="IPR011761">
    <property type="entry name" value="ATP-grasp"/>
</dbReference>
<feature type="binding site" evidence="16">
    <location>
        <position position="747"/>
    </location>
    <ligand>
        <name>ATP</name>
        <dbReference type="ChEBI" id="CHEBI:30616"/>
        <label>2</label>
    </ligand>
</feature>
<evidence type="ECO:0000313" key="18">
    <source>
        <dbReference type="EMBL" id="BBW97102.1"/>
    </source>
</evidence>
<feature type="binding site" evidence="16">
    <location>
        <position position="243"/>
    </location>
    <ligand>
        <name>ATP</name>
        <dbReference type="ChEBI" id="CHEBI:30616"/>
        <label>1</label>
    </ligand>
</feature>
<keyword evidence="8 16" id="KW-0677">Repeat</keyword>
<sequence length="1042" mass="114878">MPKDSSLQSILLIGSGPIVIGQAAEFDYSGTQACIALKEEGYRVILVNNNPATIMTDDVHADAVYFEPLTVDAVEAIIAKERPDGLLATFGGQTGLNLAFQLHEAGVLETYGVRLLGTPIEAIQRGEDREAFRALMQELGEPVPESEIVTSVEEAVAFAEKIGFPIIIRPAYTLGGTGGGIADNMEQFIALVEKGLAESPIRQCLIERSVAGFKEIEYEVMRDQSNTCITVCNMENVDPVGIHTGDSIVVAPSQTLTDEEYQMLRSSAVKIISALGIIGGCNIQFALDPNSKQYYLIEVNPRVSRSSALASKATGYPIARIAAKLAVGYTLAELVNPVTKTTYASFEPALDYVVVKFPRLPFDKFPHADRKLGTQMKATGEVMAIDRNMERAFQKAVQSLEGKNNGLFWPELAAKTNDELKQLLVDKDDRRFFAILELLRRGVTVEDIHTWTKIDRFFLRSFERLVALEKQATAASIDTIDEATFRFLKEKGCSDAFLAETWGVTELDVRRKRKELGIVPSYKMVDTCAAEFHSETDYYYSTYFGEDERKKASGKEKVLIIGAGPIRIGQGIEFDYSSVHSVFALQQEGYETVMINNNPETVSTDFAVADRLYFEPLTLESVLDVMEAEQIKHIIVQFGGQTAINLVKGLEEAGVPLLGVTYEIIDQLEDRDRFYQLLEELDIPHVPGLMANNAEELVAKAAAIGYPVLLRPSYVIGGRGMFIVRNEIQLAALIEQGELTYPILIDAYLDGKEAEADIVTDGTDLLLPTIIEHVEKAGVHSGDSYAWLPAQTLTDEEKAKIIDYAGRIANKLGFKGIMNIQYVIADGHVYVLEVNPRASRTVPIVSKTTGVPLAQIATKLLLGKSLVDMVDENMRKLAVMPYVVLKYPVFSTYKLPGVDPTVGPEMKSTGEGISIAATKEEAAYKAFYAYLQKKANANEMYVIGGIDEALAAEIEAKQLVMVSELPFAEWVKRDTALAVIDLGKEEGEAPKRMAALSRQLLVFTEPETLKLFLQALAVDQLDVQPIYSWLEKKKQAEQAVIL</sequence>
<dbReference type="Gene3D" id="3.40.50.20">
    <property type="match status" value="2"/>
</dbReference>
<feature type="binding site" evidence="16">
    <location>
        <position position="176"/>
    </location>
    <ligand>
        <name>ATP</name>
        <dbReference type="ChEBI" id="CHEBI:30616"/>
        <label>1</label>
    </ligand>
</feature>
<evidence type="ECO:0000256" key="13">
    <source>
        <dbReference type="ARBA" id="ARBA00023211"/>
    </source>
</evidence>
<evidence type="ECO:0000313" key="19">
    <source>
        <dbReference type="Proteomes" id="UP000501421"/>
    </source>
</evidence>
<dbReference type="SUPFAM" id="SSF56059">
    <property type="entry name" value="Glutathione synthetase ATP-binding domain-like"/>
    <property type="match status" value="2"/>
</dbReference>
<feature type="region of interest" description="Allosteric domain" evidence="16">
    <location>
        <begin position="932"/>
        <end position="1042"/>
    </location>
</feature>
<evidence type="ECO:0000256" key="6">
    <source>
        <dbReference type="ARBA" id="ARBA00022605"/>
    </source>
</evidence>
<feature type="binding site" evidence="16">
    <location>
        <position position="298"/>
    </location>
    <ligand>
        <name>Mg(2+)</name>
        <dbReference type="ChEBI" id="CHEBI:18420"/>
        <label>1</label>
    </ligand>
</feature>
<evidence type="ECO:0000256" key="3">
    <source>
        <dbReference type="ARBA" id="ARBA00009799"/>
    </source>
</evidence>
<dbReference type="GO" id="GO:0044205">
    <property type="term" value="P:'de novo' UMP biosynthetic process"/>
    <property type="evidence" value="ECO:0007669"/>
    <property type="project" value="UniProtKB-UniRule"/>
</dbReference>
<feature type="binding site" evidence="16">
    <location>
        <position position="300"/>
    </location>
    <ligand>
        <name>Mn(2+)</name>
        <dbReference type="ChEBI" id="CHEBI:29035"/>
        <label>2</label>
    </ligand>
</feature>
<feature type="binding site" evidence="16">
    <location>
        <position position="298"/>
    </location>
    <ligand>
        <name>Mn(2+)</name>
        <dbReference type="ChEBI" id="CHEBI:29035"/>
        <label>2</label>
    </ligand>
</feature>
<accession>A0A679FKT8</accession>